<name>A0A0B8QG73_9VIBR</name>
<dbReference type="EC" id="3.1.21.3" evidence="3"/>
<evidence type="ECO:0000256" key="1">
    <source>
        <dbReference type="SAM" id="Coils"/>
    </source>
</evidence>
<keyword evidence="3" id="KW-0378">Hydrolase</keyword>
<dbReference type="AlphaFoldDB" id="A0A0B8QG73"/>
<dbReference type="Gene3D" id="3.90.1570.30">
    <property type="match status" value="1"/>
</dbReference>
<comment type="caution">
    <text evidence="3">The sequence shown here is derived from an EMBL/GenBank/DDBJ whole genome shotgun (WGS) entry which is preliminary data.</text>
</comment>
<feature type="coiled-coil region" evidence="1">
    <location>
        <begin position="53"/>
        <end position="98"/>
    </location>
</feature>
<reference evidence="3 4" key="2">
    <citation type="submission" date="2015-01" db="EMBL/GenBank/DDBJ databases">
        <authorList>
            <consortium name="NBRP consortium"/>
            <person name="Sawabe T."/>
            <person name="Meirelles P."/>
            <person name="Feng G."/>
            <person name="Sayaka M."/>
            <person name="Hattori M."/>
            <person name="Ohkuma M."/>
        </authorList>
    </citation>
    <scope>NUCLEOTIDE SEQUENCE [LARGE SCALE GENOMIC DNA]</scope>
    <source>
        <strain evidence="4">JCM 19241</strain>
    </source>
</reference>
<proteinExistence type="predicted"/>
<dbReference type="GO" id="GO:0009035">
    <property type="term" value="F:type I site-specific deoxyribonuclease activity"/>
    <property type="evidence" value="ECO:0007669"/>
    <property type="project" value="UniProtKB-EC"/>
</dbReference>
<evidence type="ECO:0000259" key="2">
    <source>
        <dbReference type="Pfam" id="PF04313"/>
    </source>
</evidence>
<evidence type="ECO:0000313" key="3">
    <source>
        <dbReference type="EMBL" id="GAM73629.1"/>
    </source>
</evidence>
<evidence type="ECO:0000313" key="4">
    <source>
        <dbReference type="Proteomes" id="UP000031666"/>
    </source>
</evidence>
<dbReference type="EMBL" id="BBSC01000001">
    <property type="protein sequence ID" value="GAM73629.1"/>
    <property type="molecule type" value="Genomic_DNA"/>
</dbReference>
<gene>
    <name evidence="3" type="ORF">JCM19241_3084</name>
</gene>
<dbReference type="Proteomes" id="UP000031666">
    <property type="component" value="Unassembled WGS sequence"/>
</dbReference>
<keyword evidence="1" id="KW-0175">Coiled coil</keyword>
<dbReference type="STRING" id="1481914.JCM19241_3084"/>
<feature type="domain" description="Restriction endonuclease type I HsdR N-terminal" evidence="2">
    <location>
        <begin position="53"/>
        <end position="189"/>
    </location>
</feature>
<organism evidence="3 4">
    <name type="scientific">Vibrio ishigakensis</name>
    <dbReference type="NCBI Taxonomy" id="1481914"/>
    <lineage>
        <taxon>Bacteria</taxon>
        <taxon>Pseudomonadati</taxon>
        <taxon>Pseudomonadota</taxon>
        <taxon>Gammaproteobacteria</taxon>
        <taxon>Vibrionales</taxon>
        <taxon>Vibrionaceae</taxon>
        <taxon>Vibrio</taxon>
    </lineage>
</organism>
<protein>
    <submittedName>
        <fullName evidence="3">Type I restriction-modification system</fullName>
        <ecNumber evidence="3">3.1.21.3</ecNumber>
    </submittedName>
</protein>
<sequence>MRKAYAALGTAHSLAQYLAINYYGFQVSDLTELTYPEPQSSSSLSQKQLDKVIEENEQKQQSLFEELERERQKRQAAEDRAELTEEQLKQAKAQAKARSQHTANSLQWDENKTRQLLIDSQLAQAGWDINDPEKVGIEVEVQHQPTNSGIGYIDYVLWDDDGTPLAVVEAKRSREHMQKGREQARYYAEGWQNSITAQSPSCSILTVTRFVFGTPSNTTPIVRYLVSIQKKVLSFCNINISTKKRTLNC</sequence>
<accession>A0A0B8QG73</accession>
<dbReference type="InterPro" id="IPR007409">
    <property type="entry name" value="Restrct_endonuc_type1_HsdR_N"/>
</dbReference>
<dbReference type="Pfam" id="PF04313">
    <property type="entry name" value="HSDR_N"/>
    <property type="match status" value="1"/>
</dbReference>
<reference evidence="3 4" key="1">
    <citation type="submission" date="2015-01" db="EMBL/GenBank/DDBJ databases">
        <title>Vibrio sp. C94 JCM 19241 whole genome shotgun sequence.</title>
        <authorList>
            <person name="Sawabe T."/>
            <person name="Meirelles P."/>
            <person name="Feng G."/>
            <person name="Sayaka M."/>
            <person name="Hattori M."/>
            <person name="Ohkuma M."/>
        </authorList>
    </citation>
    <scope>NUCLEOTIDE SEQUENCE [LARGE SCALE GENOMIC DNA]</scope>
    <source>
        <strain evidence="4">JCM 19241</strain>
    </source>
</reference>